<keyword evidence="1" id="KW-0812">Transmembrane</keyword>
<dbReference type="AlphaFoldDB" id="A0A239EAN2"/>
<dbReference type="InterPro" id="IPR019545">
    <property type="entry name" value="DM13_domain"/>
</dbReference>
<keyword evidence="1" id="KW-0472">Membrane</keyword>
<reference evidence="4" key="1">
    <citation type="submission" date="2017-06" db="EMBL/GenBank/DDBJ databases">
        <authorList>
            <person name="Varghese N."/>
            <person name="Submissions S."/>
        </authorList>
    </citation>
    <scope>NUCLEOTIDE SEQUENCE [LARGE SCALE GENOMIC DNA]</scope>
    <source>
        <strain evidence="4">DSM 45423</strain>
    </source>
</reference>
<sequence>MRDTPRIRGARLWSAAVSMRRRTWVWLGAAVAAVVLGVVTLVWFQPQRLFYDSRVDEALPSAAAGAADSTGRIGSALPTDPVDLATGTFVSLEHETIGTARVVRLPDGSTVVRLEGFETTNGPALFVYLSQNAATGEEAGFDDEFVDLGPLKGNVGDQNYVVPEGFDATGYVSVVIWCDRFDAAFGAADLVPAAAP</sequence>
<keyword evidence="4" id="KW-1185">Reference proteome</keyword>
<protein>
    <submittedName>
        <fullName evidence="3">Electron transfer DM13</fullName>
    </submittedName>
</protein>
<organism evidence="3 4">
    <name type="scientific">Geodermatophilus saharensis</name>
    <dbReference type="NCBI Taxonomy" id="1137994"/>
    <lineage>
        <taxon>Bacteria</taxon>
        <taxon>Bacillati</taxon>
        <taxon>Actinomycetota</taxon>
        <taxon>Actinomycetes</taxon>
        <taxon>Geodermatophilales</taxon>
        <taxon>Geodermatophilaceae</taxon>
        <taxon>Geodermatophilus</taxon>
    </lineage>
</organism>
<dbReference type="EMBL" id="FZOH01000004">
    <property type="protein sequence ID" value="SNS41745.1"/>
    <property type="molecule type" value="Genomic_DNA"/>
</dbReference>
<evidence type="ECO:0000259" key="2">
    <source>
        <dbReference type="PROSITE" id="PS51549"/>
    </source>
</evidence>
<feature type="transmembrane region" description="Helical" evidence="1">
    <location>
        <begin position="24"/>
        <end position="44"/>
    </location>
</feature>
<feature type="domain" description="DM13" evidence="2">
    <location>
        <begin position="87"/>
        <end position="191"/>
    </location>
</feature>
<dbReference type="Proteomes" id="UP000198386">
    <property type="component" value="Unassembled WGS sequence"/>
</dbReference>
<accession>A0A239EAN2</accession>
<name>A0A239EAN2_9ACTN</name>
<dbReference type="PROSITE" id="PS51549">
    <property type="entry name" value="DM13"/>
    <property type="match status" value="1"/>
</dbReference>
<dbReference type="Pfam" id="PF10517">
    <property type="entry name" value="DM13"/>
    <property type="match status" value="1"/>
</dbReference>
<keyword evidence="1" id="KW-1133">Transmembrane helix</keyword>
<proteinExistence type="predicted"/>
<gene>
    <name evidence="3" type="ORF">SAMN04488107_2467</name>
</gene>
<evidence type="ECO:0000256" key="1">
    <source>
        <dbReference type="SAM" id="Phobius"/>
    </source>
</evidence>
<evidence type="ECO:0000313" key="4">
    <source>
        <dbReference type="Proteomes" id="UP000198386"/>
    </source>
</evidence>
<evidence type="ECO:0000313" key="3">
    <source>
        <dbReference type="EMBL" id="SNS41745.1"/>
    </source>
</evidence>